<feature type="binding site" evidence="3">
    <location>
        <position position="94"/>
    </location>
    <ligand>
        <name>Cu cation</name>
        <dbReference type="ChEBI" id="CHEBI:23378"/>
    </ligand>
</feature>
<evidence type="ECO:0000256" key="1">
    <source>
        <dbReference type="ARBA" id="ARBA00010996"/>
    </source>
</evidence>
<dbReference type="STRING" id="153721.MYP_4740"/>
<organism evidence="6 7">
    <name type="scientific">Sporocytophaga myxococcoides</name>
    <dbReference type="NCBI Taxonomy" id="153721"/>
    <lineage>
        <taxon>Bacteria</taxon>
        <taxon>Pseudomonadati</taxon>
        <taxon>Bacteroidota</taxon>
        <taxon>Cytophagia</taxon>
        <taxon>Cytophagales</taxon>
        <taxon>Cytophagaceae</taxon>
        <taxon>Sporocytophaga</taxon>
    </lineage>
</organism>
<feature type="disulfide bond" description="Redox-active" evidence="4">
    <location>
        <begin position="90"/>
        <end position="94"/>
    </location>
</feature>
<dbReference type="EMBL" id="BBLT01000013">
    <property type="protein sequence ID" value="GAL87510.1"/>
    <property type="molecule type" value="Genomic_DNA"/>
</dbReference>
<dbReference type="InterPro" id="IPR013766">
    <property type="entry name" value="Thioredoxin_domain"/>
</dbReference>
<dbReference type="PANTHER" id="PTHR12151">
    <property type="entry name" value="ELECTRON TRANSPORT PROTIN SCO1/SENC FAMILY MEMBER"/>
    <property type="match status" value="1"/>
</dbReference>
<feature type="binding site" evidence="3">
    <location>
        <position position="179"/>
    </location>
    <ligand>
        <name>Cu cation</name>
        <dbReference type="ChEBI" id="CHEBI:23378"/>
    </ligand>
</feature>
<evidence type="ECO:0000259" key="5">
    <source>
        <dbReference type="PROSITE" id="PS51352"/>
    </source>
</evidence>
<evidence type="ECO:0000313" key="7">
    <source>
        <dbReference type="Proteomes" id="UP000030185"/>
    </source>
</evidence>
<dbReference type="Pfam" id="PF02630">
    <property type="entry name" value="SCO1-SenC"/>
    <property type="match status" value="1"/>
</dbReference>
<dbReference type="RefSeq" id="WP_045469044.1">
    <property type="nucleotide sequence ID" value="NZ_BBLT01000013.1"/>
</dbReference>
<gene>
    <name evidence="6" type="ORF">MYP_4740</name>
</gene>
<evidence type="ECO:0000256" key="4">
    <source>
        <dbReference type="PIRSR" id="PIRSR603782-2"/>
    </source>
</evidence>
<keyword evidence="3" id="KW-0479">Metal-binding</keyword>
<dbReference type="InterPro" id="IPR003782">
    <property type="entry name" value="SCO1/SenC"/>
</dbReference>
<dbReference type="eggNOG" id="COG1999">
    <property type="taxonomic scope" value="Bacteria"/>
</dbReference>
<keyword evidence="4" id="KW-1015">Disulfide bond</keyword>
<protein>
    <recommendedName>
        <fullName evidence="5">Thioredoxin domain-containing protein</fullName>
    </recommendedName>
</protein>
<comment type="similarity">
    <text evidence="1">Belongs to the SCO1/2 family.</text>
</comment>
<feature type="binding site" evidence="3">
    <location>
        <position position="90"/>
    </location>
    <ligand>
        <name>Cu cation</name>
        <dbReference type="ChEBI" id="CHEBI:23378"/>
    </ligand>
</feature>
<dbReference type="AlphaFoldDB" id="A0A098LKL8"/>
<keyword evidence="7" id="KW-1185">Reference proteome</keyword>
<dbReference type="Gene3D" id="3.40.30.10">
    <property type="entry name" value="Glutaredoxin"/>
    <property type="match status" value="1"/>
</dbReference>
<accession>A0A098LKL8</accession>
<dbReference type="CDD" id="cd02968">
    <property type="entry name" value="SCO"/>
    <property type="match status" value="1"/>
</dbReference>
<evidence type="ECO:0000256" key="3">
    <source>
        <dbReference type="PIRSR" id="PIRSR603782-1"/>
    </source>
</evidence>
<dbReference type="SUPFAM" id="SSF52833">
    <property type="entry name" value="Thioredoxin-like"/>
    <property type="match status" value="1"/>
</dbReference>
<evidence type="ECO:0000256" key="2">
    <source>
        <dbReference type="ARBA" id="ARBA00023008"/>
    </source>
</evidence>
<dbReference type="OrthoDB" id="9811998at2"/>
<dbReference type="Proteomes" id="UP000030185">
    <property type="component" value="Unassembled WGS sequence"/>
</dbReference>
<dbReference type="PANTHER" id="PTHR12151:SF25">
    <property type="entry name" value="LINALOOL DEHYDRATASE_ISOMERASE DOMAIN-CONTAINING PROTEIN"/>
    <property type="match status" value="1"/>
</dbReference>
<proteinExistence type="inferred from homology"/>
<feature type="domain" description="Thioredoxin" evidence="5">
    <location>
        <begin position="52"/>
        <end position="213"/>
    </location>
</feature>
<dbReference type="GO" id="GO:0046872">
    <property type="term" value="F:metal ion binding"/>
    <property type="evidence" value="ECO:0007669"/>
    <property type="project" value="UniProtKB-KW"/>
</dbReference>
<comment type="caution">
    <text evidence="6">The sequence shown here is derived from an EMBL/GenBank/DDBJ whole genome shotgun (WGS) entry which is preliminary data.</text>
</comment>
<dbReference type="InterPro" id="IPR036249">
    <property type="entry name" value="Thioredoxin-like_sf"/>
</dbReference>
<name>A0A098LKL8_9BACT</name>
<evidence type="ECO:0000313" key="6">
    <source>
        <dbReference type="EMBL" id="GAL87510.1"/>
    </source>
</evidence>
<reference evidence="6 7" key="1">
    <citation type="submission" date="2014-09" db="EMBL/GenBank/DDBJ databases">
        <title>Sporocytophaga myxococcoides PG-01 genome sequencing.</title>
        <authorList>
            <person name="Liu L."/>
            <person name="Gao P.J."/>
            <person name="Chen G.J."/>
            <person name="Wang L.S."/>
        </authorList>
    </citation>
    <scope>NUCLEOTIDE SEQUENCE [LARGE SCALE GENOMIC DNA]</scope>
    <source>
        <strain evidence="6 7">PG-01</strain>
    </source>
</reference>
<dbReference type="PROSITE" id="PS51352">
    <property type="entry name" value="THIOREDOXIN_2"/>
    <property type="match status" value="1"/>
</dbReference>
<keyword evidence="2 3" id="KW-0186">Copper</keyword>
<sequence length="220" mass="25528">MNKIIKTGILALLLVIPVFLFQYFKFFGKNHYKLPVFFATDSVLNDKGQYTITEAHVIPDFSFKNQEGIVIKGKEIKGKILVVDFFFSRCPGICPQMTNQLIRVQEKFKEDPQFQILSFTVDPEYDTVAVLKSYARKYGAIPEKWNFLTGTKDSIYTLAQKGFFITAMEDRERPLDFIHSEKLVLVDKEGRIRGYYNGTDSEEVDRLITEIQVLQYEYAN</sequence>